<evidence type="ECO:0000256" key="1">
    <source>
        <dbReference type="SAM" id="MobiDB-lite"/>
    </source>
</evidence>
<organism evidence="3">
    <name type="scientific">Anopheles marajoara</name>
    <dbReference type="NCBI Taxonomy" id="58244"/>
    <lineage>
        <taxon>Eukaryota</taxon>
        <taxon>Metazoa</taxon>
        <taxon>Ecdysozoa</taxon>
        <taxon>Arthropoda</taxon>
        <taxon>Hexapoda</taxon>
        <taxon>Insecta</taxon>
        <taxon>Pterygota</taxon>
        <taxon>Neoptera</taxon>
        <taxon>Endopterygota</taxon>
        <taxon>Diptera</taxon>
        <taxon>Nematocera</taxon>
        <taxon>Culicoidea</taxon>
        <taxon>Culicidae</taxon>
        <taxon>Anophelinae</taxon>
        <taxon>Anopheles</taxon>
    </lineage>
</organism>
<evidence type="ECO:0000256" key="2">
    <source>
        <dbReference type="SAM" id="SignalP"/>
    </source>
</evidence>
<reference evidence="3" key="1">
    <citation type="submission" date="2018-01" db="EMBL/GenBank/DDBJ databases">
        <title>An insight into the sialome of Amazonian anophelines.</title>
        <authorList>
            <person name="Ribeiro J.M."/>
            <person name="Scarpassa V."/>
            <person name="Calvo E."/>
        </authorList>
    </citation>
    <scope>NUCLEOTIDE SEQUENCE</scope>
    <source>
        <tissue evidence="3">Salivary glands</tissue>
    </source>
</reference>
<keyword evidence="2" id="KW-0732">Signal</keyword>
<feature type="signal peptide" evidence="2">
    <location>
        <begin position="1"/>
        <end position="20"/>
    </location>
</feature>
<feature type="chain" id="PRO_5014695193" evidence="2">
    <location>
        <begin position="21"/>
        <end position="71"/>
    </location>
</feature>
<dbReference type="AlphaFoldDB" id="A0A2M4CE25"/>
<evidence type="ECO:0000313" key="3">
    <source>
        <dbReference type="EMBL" id="MBW63519.1"/>
    </source>
</evidence>
<feature type="region of interest" description="Disordered" evidence="1">
    <location>
        <begin position="35"/>
        <end position="71"/>
    </location>
</feature>
<feature type="compositionally biased region" description="Polar residues" evidence="1">
    <location>
        <begin position="44"/>
        <end position="53"/>
    </location>
</feature>
<protein>
    <submittedName>
        <fullName evidence="3">Putative secreted protein</fullName>
    </submittedName>
</protein>
<sequence>MCVCVCLCLCTCVYRGRIAAHRVQFVLWENLGEEKKNNQKPGKYSSSVATLTHSEGESEREKGRVKKPARA</sequence>
<dbReference type="EMBL" id="GGFJ01014378">
    <property type="protein sequence ID" value="MBW63519.1"/>
    <property type="molecule type" value="Transcribed_RNA"/>
</dbReference>
<proteinExistence type="predicted"/>
<accession>A0A2M4CE25</accession>
<name>A0A2M4CE25_9DIPT</name>